<dbReference type="EnsemblMetazoa" id="G5883.2">
    <property type="protein sequence ID" value="G5883.2:cds"/>
    <property type="gene ID" value="G5883"/>
</dbReference>
<evidence type="ECO:0000256" key="11">
    <source>
        <dbReference type="SAM" id="Phobius"/>
    </source>
</evidence>
<dbReference type="RefSeq" id="XP_011453146.1">
    <property type="nucleotide sequence ID" value="XM_011454844.4"/>
</dbReference>
<evidence type="ECO:0000313" key="13">
    <source>
        <dbReference type="Proteomes" id="UP000005408"/>
    </source>
</evidence>
<evidence type="ECO:0000256" key="3">
    <source>
        <dbReference type="ARBA" id="ARBA00022475"/>
    </source>
</evidence>
<evidence type="ECO:0000313" key="12">
    <source>
        <dbReference type="EnsemblMetazoa" id="G5883.3:cds"/>
    </source>
</evidence>
<dbReference type="GO" id="GO:0034702">
    <property type="term" value="C:monoatomic ion channel complex"/>
    <property type="evidence" value="ECO:0007669"/>
    <property type="project" value="UniProtKB-KW"/>
</dbReference>
<dbReference type="PANTHER" id="PTHR46480">
    <property type="entry name" value="F20B24.22"/>
    <property type="match status" value="1"/>
</dbReference>
<keyword evidence="8 11" id="KW-0472">Membrane</keyword>
<keyword evidence="13" id="KW-1185">Reference proteome</keyword>
<dbReference type="PANTHER" id="PTHR46480:SF1">
    <property type="entry name" value="VOLTAGE-GATED HYDROGEN CHANNEL 1"/>
    <property type="match status" value="1"/>
</dbReference>
<dbReference type="GeneID" id="105346315"/>
<keyword evidence="3" id="KW-1003">Cell membrane</keyword>
<feature type="region of interest" description="Disordered" evidence="10">
    <location>
        <begin position="1"/>
        <end position="23"/>
    </location>
</feature>
<keyword evidence="5" id="KW-0851">Voltage-gated channel</keyword>
<keyword evidence="4 11" id="KW-0812">Transmembrane</keyword>
<dbReference type="KEGG" id="crg:105346315"/>
<evidence type="ECO:0000256" key="5">
    <source>
        <dbReference type="ARBA" id="ARBA00022882"/>
    </source>
</evidence>
<dbReference type="InterPro" id="IPR027359">
    <property type="entry name" value="Volt_channel_dom_sf"/>
</dbReference>
<dbReference type="EnsemblMetazoa" id="G5883.3">
    <property type="protein sequence ID" value="G5883.3:cds"/>
    <property type="gene ID" value="G5883"/>
</dbReference>
<dbReference type="GO" id="GO:0030171">
    <property type="term" value="F:voltage-gated proton channel activity"/>
    <property type="evidence" value="ECO:0007669"/>
    <property type="project" value="InterPro"/>
</dbReference>
<feature type="region of interest" description="Disordered" evidence="10">
    <location>
        <begin position="358"/>
        <end position="381"/>
    </location>
</feature>
<reference evidence="12" key="1">
    <citation type="submission" date="2022-08" db="UniProtKB">
        <authorList>
            <consortium name="EnsemblMetazoa"/>
        </authorList>
    </citation>
    <scope>IDENTIFICATION</scope>
    <source>
        <strain evidence="12">05x7-T-G4-1.051#20</strain>
    </source>
</reference>
<feature type="region of interest" description="Disordered" evidence="10">
    <location>
        <begin position="129"/>
        <end position="164"/>
    </location>
</feature>
<sequence>MKDIWQMKTSEGNNNCLPGRRKPSQGSRCKKRLSILLHTHVALIGLCTLSVLDAGCVIGQIISDILIMKDELQEKTLMENHAKETLLNLFPERFNKTNYEKASLEEIMVIMKECFDELRKDGTLKGKSKLEHALSPHSHPPNGGEHHVHGHRKRRGAGGNHQHTFHDKEKHINHHILHELTHAFHLGSMVILTVLLVETKLKILAMGKKFLNHKIEVFDAFVITVSWALDIAFWEGLWAHPENEAANIMIFILPWRVIRIVNSFVMVIQEKDQVQLKIVKQQYRGSVKRASDMKMKVELYRIELRHLQSLCRRRGATEKEIQSCAPEGKRRRSSLLPVLTRLASVGLLGSVSSSADLTKEAASNDTSDEEDSAVEITSRPNSNYSNYSSDCLSLARTVSTGSSVSAFPASTSLENLVHDNLAYVDEKPPNYREVSNETKAEDDFHTKL</sequence>
<organism evidence="12 13">
    <name type="scientific">Magallana gigas</name>
    <name type="common">Pacific oyster</name>
    <name type="synonym">Crassostrea gigas</name>
    <dbReference type="NCBI Taxonomy" id="29159"/>
    <lineage>
        <taxon>Eukaryota</taxon>
        <taxon>Metazoa</taxon>
        <taxon>Spiralia</taxon>
        <taxon>Lophotrochozoa</taxon>
        <taxon>Mollusca</taxon>
        <taxon>Bivalvia</taxon>
        <taxon>Autobranchia</taxon>
        <taxon>Pteriomorphia</taxon>
        <taxon>Ostreida</taxon>
        <taxon>Ostreoidea</taxon>
        <taxon>Ostreidae</taxon>
        <taxon>Magallana</taxon>
    </lineage>
</organism>
<feature type="compositionally biased region" description="Polar residues" evidence="10">
    <location>
        <begin position="7"/>
        <end position="16"/>
    </location>
</feature>
<evidence type="ECO:0008006" key="14">
    <source>
        <dbReference type="Google" id="ProtNLM"/>
    </source>
</evidence>
<dbReference type="Gene3D" id="1.20.120.350">
    <property type="entry name" value="Voltage-gated potassium channels. Chain C"/>
    <property type="match status" value="1"/>
</dbReference>
<evidence type="ECO:0000256" key="6">
    <source>
        <dbReference type="ARBA" id="ARBA00022989"/>
    </source>
</evidence>
<comment type="subcellular location">
    <subcellularLocation>
        <location evidence="1">Cell membrane</location>
        <topology evidence="1">Multi-pass membrane protein</topology>
    </subcellularLocation>
</comment>
<dbReference type="InterPro" id="IPR031846">
    <property type="entry name" value="Hvcn1"/>
</dbReference>
<keyword evidence="6 11" id="KW-1133">Transmembrane helix</keyword>
<accession>A0A8W8NI17</accession>
<name>A0A8W8NI17_MAGGI</name>
<evidence type="ECO:0000256" key="7">
    <source>
        <dbReference type="ARBA" id="ARBA00023065"/>
    </source>
</evidence>
<evidence type="ECO:0000256" key="10">
    <source>
        <dbReference type="SAM" id="MobiDB-lite"/>
    </source>
</evidence>
<dbReference type="OMA" id="ASDMKMK"/>
<keyword evidence="7" id="KW-0406">Ion transport</keyword>
<dbReference type="AlphaFoldDB" id="A0A8W8NI17"/>
<protein>
    <recommendedName>
        <fullName evidence="14">Voltage-gated hydrogen channel 1</fullName>
    </recommendedName>
</protein>
<evidence type="ECO:0000256" key="8">
    <source>
        <dbReference type="ARBA" id="ARBA00023136"/>
    </source>
</evidence>
<dbReference type="GO" id="GO:0005886">
    <property type="term" value="C:plasma membrane"/>
    <property type="evidence" value="ECO:0007669"/>
    <property type="project" value="UniProtKB-SubCell"/>
</dbReference>
<keyword evidence="2" id="KW-0813">Transport</keyword>
<keyword evidence="9" id="KW-0407">Ion channel</keyword>
<evidence type="ECO:0000256" key="9">
    <source>
        <dbReference type="ARBA" id="ARBA00023303"/>
    </source>
</evidence>
<evidence type="ECO:0000256" key="2">
    <source>
        <dbReference type="ARBA" id="ARBA00022448"/>
    </source>
</evidence>
<evidence type="ECO:0000256" key="4">
    <source>
        <dbReference type="ARBA" id="ARBA00022692"/>
    </source>
</evidence>
<dbReference type="OrthoDB" id="427456at2759"/>
<feature type="region of interest" description="Disordered" evidence="10">
    <location>
        <begin position="429"/>
        <end position="448"/>
    </location>
</feature>
<dbReference type="Proteomes" id="UP000005408">
    <property type="component" value="Unassembled WGS sequence"/>
</dbReference>
<feature type="transmembrane region" description="Helical" evidence="11">
    <location>
        <begin position="35"/>
        <end position="62"/>
    </location>
</feature>
<proteinExistence type="predicted"/>
<evidence type="ECO:0000256" key="1">
    <source>
        <dbReference type="ARBA" id="ARBA00004651"/>
    </source>
</evidence>